<feature type="non-terminal residue" evidence="1">
    <location>
        <position position="63"/>
    </location>
</feature>
<name>A0A6V7GWU1_9HYME</name>
<organism evidence="1 2">
    <name type="scientific">Heterotrigona itama</name>
    <dbReference type="NCBI Taxonomy" id="395501"/>
    <lineage>
        <taxon>Eukaryota</taxon>
        <taxon>Metazoa</taxon>
        <taxon>Ecdysozoa</taxon>
        <taxon>Arthropoda</taxon>
        <taxon>Hexapoda</taxon>
        <taxon>Insecta</taxon>
        <taxon>Pterygota</taxon>
        <taxon>Neoptera</taxon>
        <taxon>Endopterygota</taxon>
        <taxon>Hymenoptera</taxon>
        <taxon>Apocrita</taxon>
        <taxon>Aculeata</taxon>
        <taxon>Apoidea</taxon>
        <taxon>Anthophila</taxon>
        <taxon>Apidae</taxon>
        <taxon>Heterotrigona</taxon>
    </lineage>
</organism>
<keyword evidence="2" id="KW-1185">Reference proteome</keyword>
<evidence type="ECO:0000313" key="1">
    <source>
        <dbReference type="EMBL" id="CAD1469742.1"/>
    </source>
</evidence>
<comment type="caution">
    <text evidence="1">The sequence shown here is derived from an EMBL/GenBank/DDBJ whole genome shotgun (WGS) entry which is preliminary data.</text>
</comment>
<sequence>MVPTIRSSRLLYTIVEEAKCLSNVFGHFLIISMHCKWVQSLVKFCCTVKVARKRSVAVGKEKR</sequence>
<protein>
    <submittedName>
        <fullName evidence="1">Uncharacterized protein</fullName>
    </submittedName>
</protein>
<dbReference type="EMBL" id="CAJDYZ010002879">
    <property type="protein sequence ID" value="CAD1469742.1"/>
    <property type="molecule type" value="Genomic_DNA"/>
</dbReference>
<reference evidence="1" key="1">
    <citation type="submission" date="2020-07" db="EMBL/GenBank/DDBJ databases">
        <authorList>
            <person name="Nazaruddin N."/>
        </authorList>
    </citation>
    <scope>NUCLEOTIDE SEQUENCE</scope>
</reference>
<proteinExistence type="predicted"/>
<gene>
    <name evidence="1" type="ORF">MHI_LOCUS147818</name>
</gene>
<dbReference type="AlphaFoldDB" id="A0A6V7GWU1"/>
<evidence type="ECO:0000313" key="2">
    <source>
        <dbReference type="Proteomes" id="UP000752696"/>
    </source>
</evidence>
<accession>A0A6V7GWU1</accession>
<dbReference type="Proteomes" id="UP000752696">
    <property type="component" value="Unassembled WGS sequence"/>
</dbReference>